<dbReference type="InterPro" id="IPR008969">
    <property type="entry name" value="CarboxyPept-like_regulatory"/>
</dbReference>
<dbReference type="InterPro" id="IPR057629">
    <property type="entry name" value="Teneurin1-4_GBD"/>
</dbReference>
<evidence type="ECO:0000256" key="11">
    <source>
        <dbReference type="PROSITE-ProRule" id="PRU00076"/>
    </source>
</evidence>
<feature type="compositionally biased region" description="Low complexity" evidence="12">
    <location>
        <begin position="118"/>
        <end position="133"/>
    </location>
</feature>
<feature type="disulfide bond" evidence="11">
    <location>
        <begin position="776"/>
        <end position="786"/>
    </location>
</feature>
<dbReference type="Gene3D" id="2.10.25.10">
    <property type="entry name" value="Laminin"/>
    <property type="match status" value="5"/>
</dbReference>
<evidence type="ECO:0000256" key="7">
    <source>
        <dbReference type="ARBA" id="ARBA00022737"/>
    </source>
</evidence>
<keyword evidence="15" id="KW-1185">Reference proteome</keyword>
<protein>
    <recommendedName>
        <fullName evidence="13">EGF-like domain-containing protein</fullName>
    </recommendedName>
</protein>
<dbReference type="SUPFAM" id="SSF49464">
    <property type="entry name" value="Carboxypeptidase regulatory domain-like"/>
    <property type="match status" value="1"/>
</dbReference>
<feature type="region of interest" description="Disordered" evidence="12">
    <location>
        <begin position="112"/>
        <end position="196"/>
    </location>
</feature>
<keyword evidence="8" id="KW-1133">Transmembrane helix</keyword>
<feature type="domain" description="EGF-like" evidence="13">
    <location>
        <begin position="608"/>
        <end position="640"/>
    </location>
</feature>
<dbReference type="Gene3D" id="2.60.120.260">
    <property type="entry name" value="Galactose-binding domain-like"/>
    <property type="match status" value="1"/>
</dbReference>
<dbReference type="InterPro" id="IPR056823">
    <property type="entry name" value="TEN-like_YD-shell"/>
</dbReference>
<dbReference type="InterPro" id="IPR028916">
    <property type="entry name" value="Tox-GHH_dom"/>
</dbReference>
<feature type="disulfide bond" evidence="11">
    <location>
        <begin position="798"/>
        <end position="807"/>
    </location>
</feature>
<name>A0ABP1R5M3_9HEXA</name>
<dbReference type="InterPro" id="IPR000742">
    <property type="entry name" value="EGF"/>
</dbReference>
<feature type="compositionally biased region" description="Low complexity" evidence="12">
    <location>
        <begin position="394"/>
        <end position="406"/>
    </location>
</feature>
<feature type="domain" description="EGF-like" evidence="13">
    <location>
        <begin position="772"/>
        <end position="808"/>
    </location>
</feature>
<dbReference type="Gene3D" id="2.120.10.30">
    <property type="entry name" value="TolB, C-terminal domain"/>
    <property type="match status" value="2"/>
</dbReference>
<dbReference type="PROSITE" id="PS00022">
    <property type="entry name" value="EGF_1"/>
    <property type="match status" value="4"/>
</dbReference>
<feature type="compositionally biased region" description="Low complexity" evidence="12">
    <location>
        <begin position="2765"/>
        <end position="2793"/>
    </location>
</feature>
<feature type="region of interest" description="Disordered" evidence="12">
    <location>
        <begin position="362"/>
        <end position="408"/>
    </location>
</feature>
<feature type="disulfide bond" evidence="11">
    <location>
        <begin position="630"/>
        <end position="639"/>
    </location>
</feature>
<feature type="domain" description="EGF-like" evidence="13">
    <location>
        <begin position="570"/>
        <end position="606"/>
    </location>
</feature>
<dbReference type="Pfam" id="PF25024">
    <property type="entry name" value="EGF_TEN"/>
    <property type="match status" value="1"/>
</dbReference>
<dbReference type="SUPFAM" id="SSF50952">
    <property type="entry name" value="Soluble quinoprotein glucose dehydrogenase"/>
    <property type="match status" value="1"/>
</dbReference>
<feature type="compositionally biased region" description="Polar residues" evidence="12">
    <location>
        <begin position="373"/>
        <end position="385"/>
    </location>
</feature>
<feature type="region of interest" description="Disordered" evidence="12">
    <location>
        <begin position="2741"/>
        <end position="2793"/>
    </location>
</feature>
<dbReference type="Pfam" id="PF23093">
    <property type="entry name" value="GBD_Tenm3"/>
    <property type="match status" value="1"/>
</dbReference>
<evidence type="ECO:0000256" key="1">
    <source>
        <dbReference type="ARBA" id="ARBA00004167"/>
    </source>
</evidence>
<evidence type="ECO:0000256" key="9">
    <source>
        <dbReference type="ARBA" id="ARBA00023136"/>
    </source>
</evidence>
<dbReference type="Pfam" id="PF25023">
    <property type="entry name" value="TEN_YD-shell"/>
    <property type="match status" value="1"/>
</dbReference>
<dbReference type="Pfam" id="PF25021">
    <property type="entry name" value="TEN_NHL"/>
    <property type="match status" value="1"/>
</dbReference>
<dbReference type="EMBL" id="CAXLJM020000062">
    <property type="protein sequence ID" value="CAL8120520.1"/>
    <property type="molecule type" value="Genomic_DNA"/>
</dbReference>
<accession>A0ABP1R5M3</accession>
<evidence type="ECO:0000256" key="8">
    <source>
        <dbReference type="ARBA" id="ARBA00022989"/>
    </source>
</evidence>
<dbReference type="SUPFAM" id="SSF101898">
    <property type="entry name" value="NHL repeat"/>
    <property type="match status" value="1"/>
</dbReference>
<dbReference type="InterPro" id="IPR051216">
    <property type="entry name" value="Teneurin"/>
</dbReference>
<feature type="disulfide bond" evidence="11">
    <location>
        <begin position="596"/>
        <end position="605"/>
    </location>
</feature>
<sequence>MRGSGVGFGGGGGYHLGSGDALDAALNASGYHRERSGSDGDGEEDSPPTQHRAHHSNHGHSVGVVPLGVPLGLGNPSNSLTIGQAAQLTQQQLHGGGGGPSAMSHEYAGIVPGHHSHLTSQSLRRSRSRPSQQVHYQSPANVVGGHSSNQSQVVAQENPYQQPYTGRGVGLSDSPTSENASDATLTDSELPFANTPSALPLQNGGHLIGGNLDFSTNSARLNSLKRTLNSNGKSTTGIGHSNHDSHMDQYLMHTAGGKIYIPSDTPKNSTSDYKTSPSSSPSKKTSGSLLYKDGVNTLRDNHRQRSKTDEEDYLYKFKGFCSWKIASIVIGLLFLISVCCNILIGTGAVPWRDDSAKNCGGTDGMMRTDDSQDSSLARQSTNGTFISGPHPTSRKSPSSSSTSLSSGAGVGRISPLPGVNFPPDVSSFVQITIPSRLSYVISAYSYWNMQFYQSEGAYITWEISVPRGASIGFYAKRNARPSHTNYDIVEILRGFKARTTRSSPPSVSKEINKFLEQGHWFISLYNDDSDSQEVVFASKISEEMTEGCPNGCSGNGQCQLGHCQCNAGFGGDDCSQSVCPVLCSGRGEYVNGECQCNPGWKGKECSLRHDECEISDCNAHGKCVNGKCQCVRGYKGDFCEEVDCPHPTCSGHGFCLVGSCMCKKGWRGPDCSQPDNEALQCLPDCSSHGVFNLETQTCTCEPRWTGEDCSQELCDTNCGPNGACIGGGCQCADGWTGTLCNQRVCDKRCADHGQCKNGTCLCVTGWNGKHCTLEGCPNSCSGHGQCKANFEGLWECKCHSGWTGAECSVMMEQNCQDAKDNDKDGLTDCEDPECCSTPQCEKSQLCVSARKPTDILLRKQPPAITASFFEKMKFLIEEGSSQSYARQEAFNGSMFWSHFNKSRSGVVRGRVVTPNGSGLMGVRVSSSSPLEPLGGFTLTQDDGWFDLMVNGGGAVTLHFGRSPFNSQTRTIFVPWNEVVIMDTVTMGAVEDRVLFFAQPCDSHDYEVMKPVVLATWKHGFQGNCPETSAILIESQVVQESIKVPGTGIYLMYHSSRVPGYQSTIQLQLTPEKIPTPLKRVQLRITIEGVLFEKTFEADPGIKYTFSWNRLNVFRQKVFGVTTAIVKVGYEYDNCANVIWDVQSTTLSGHDMSISDIGGWNMDIHHRYNFHEGIIQKGDGSNIYLKQRPRVIVTTMGNGYQRPLDCGQDCNGVATKQKLLAPVALAAAADGTLFVGDFNIIRRIMVDGTVQNIVKLNATRVSYRYHMALSPVDNTLYVSDPESHQIIRVRNIEDTSDPEHNWEPVVGSGERCLPGDEAHCGDEALARDAKLAYPKGVAVTSDNVVYFADGTNIRKVDRDGIITTVIGNHQQKSHWKPIPCQGTLKVEEVHLRWPTELAVNPLDNSLYIIDDHMILKLTGDNRIRIIAGRPFHCPIPAGGYDLDLATHTALISPQSITFGPNGDLYVAESDSQRVNRVRKIATDGQVSHFAGIESKCNCLDRGCVCFEEDHFLAATAKFNTISAIAMSPDGVLHISDQGNYRIRSVMALIPQPTMSESRQYEIYSPETQEIYIFNRFGQHVATKNIVTGETIYTFLYNVNMSNGKLSSVTDTQGNKIQILRDYSSQVKTIENAQGQKFNLKMSRVKMLQEFSSPEGYNFTFDYHSSTGLVKSRKDSSGRASVYSFDEFGRLTMAVSPTGQVITLNFDLSQKGASVKITRDKNAPETVLIKGSTVYKRMGKSEEITAVHPDGNVIRLFPWSQTITTESVPYSILGEISPVLSDSFPVPGKQKTEVAGDLVNRAEWRYVARKEGRGKNKQIVQVDKKMRINGENILIVEYDRETKSELVFIDDRNEVLNVSYDGKTGRPLKWSPSHGFAPVILEYDRFWRLVGWKWADLTETYEYDRSGRLLTTQYSDGTALTHTYKDPVVTLPTKITTAGGYDYLLEYDNAGAFQSLTTPRGHIHTFGISTSIGVYEYQYKAPSSRDIYKIQYNDVGQIVSVLYPQNSGRINYVYNKIGRLEASVSGLRSARFSYQENTSLLKVAEVSQFNFEVKIEYKYHGGLMKEEREKYGSKTGLDNVHLKYQYDGNGRIANVEVEINGKSGQALALKKNQNTGILDGVGDLAIIQNQNGKVFNRTIVQDPGKVFLRLGERDRVGRFHRGVINVKGGEVFKIDIQYDQKGKLKHRSLHIGRNAYADNVKYDVDGRVSEVMGSGEWKYVYDENGNAIQVTEQKEKSSLIYDSGDRVIQVGELLRYTYDARGFLVQRGNEKFQYDDKGLLVHAVKKDMYKVWLFYDHLDRLRCWKDDQGNVTQFIYANPDSPHQVSHIHFPLTGKSLLLLWDEGSESVVPTVLAVVTSDAQRYYVGSDQNGSPVAVLSVHGSIVKEVHRTPFGRVVRDTNPDFYFPIDFHGGILDRHTGIVIMGNGRPYDPTIGQWMVPNWLELPSHFKKPTDIFTYRFAQNDPITPRNKLAESRMTELSSWLLLYGYNLNKMMGQVYLKPQVLNPAIDLNGHLAPEFGAVSGLDCMANTVTAGFKNLGFSRRSKLNPENVFNRELDLMAKVAYRRTAFGPGLLVSRTESGRTLVSTVDNSVVQGVVTSVLNGSLFIDYHSGHQNTFYFVKDNPHKLRDDMEELKRLGGLYNITVHDAENGIKELRLWSGETAVSVRYGTDLEEETQRLLKHAHRRAIEKAWEQEKHYISLGLDGRRAWTEEEKDQLLSKGQVHGYRPSDLFSIHKFPQLADDPNNVLFQKDSRRKRRKSSKRHHSSYSSSNNNSNNNNNDRILAALSPSSSLLS</sequence>
<comment type="caution">
    <text evidence="11">Lacks conserved residue(s) required for the propagation of feature annotation.</text>
</comment>
<dbReference type="Pfam" id="PF25020">
    <property type="entry name" value="TTR_TEN1-4"/>
    <property type="match status" value="1"/>
</dbReference>
<keyword evidence="10 11" id="KW-1015">Disulfide bond</keyword>
<feature type="compositionally biased region" description="Low complexity" evidence="12">
    <location>
        <begin position="269"/>
        <end position="288"/>
    </location>
</feature>
<feature type="region of interest" description="Disordered" evidence="12">
    <location>
        <begin position="30"/>
        <end position="70"/>
    </location>
</feature>
<keyword evidence="5 11" id="KW-0245">EGF-like domain</keyword>
<organism evidence="14 15">
    <name type="scientific">Orchesella dallaii</name>
    <dbReference type="NCBI Taxonomy" id="48710"/>
    <lineage>
        <taxon>Eukaryota</taxon>
        <taxon>Metazoa</taxon>
        <taxon>Ecdysozoa</taxon>
        <taxon>Arthropoda</taxon>
        <taxon>Hexapoda</taxon>
        <taxon>Collembola</taxon>
        <taxon>Entomobryomorpha</taxon>
        <taxon>Entomobryoidea</taxon>
        <taxon>Orchesellidae</taxon>
        <taxon>Orchesellinae</taxon>
        <taxon>Orchesella</taxon>
    </lineage>
</organism>
<keyword evidence="9" id="KW-0472">Membrane</keyword>
<dbReference type="InterPro" id="IPR011041">
    <property type="entry name" value="Quinoprot_gluc/sorb_DH_b-prop"/>
</dbReference>
<evidence type="ECO:0000256" key="12">
    <source>
        <dbReference type="SAM" id="MobiDB-lite"/>
    </source>
</evidence>
<feature type="compositionally biased region" description="Polar residues" evidence="12">
    <location>
        <begin position="173"/>
        <end position="187"/>
    </location>
</feature>
<keyword evidence="7" id="KW-0677">Repeat</keyword>
<keyword evidence="6" id="KW-0812">Transmembrane</keyword>
<evidence type="ECO:0000256" key="6">
    <source>
        <dbReference type="ARBA" id="ARBA00022692"/>
    </source>
</evidence>
<dbReference type="InterPro" id="IPR056820">
    <property type="entry name" value="TEN_TTR-like"/>
</dbReference>
<evidence type="ECO:0000256" key="5">
    <source>
        <dbReference type="ARBA" id="ARBA00022536"/>
    </source>
</evidence>
<evidence type="ECO:0000313" key="15">
    <source>
        <dbReference type="Proteomes" id="UP001642540"/>
    </source>
</evidence>
<gene>
    <name evidence="14" type="ORF">ODALV1_LOCUS19005</name>
</gene>
<dbReference type="InterPro" id="IPR056822">
    <property type="entry name" value="TEN_NHL"/>
</dbReference>
<feature type="compositionally biased region" description="Polar residues" evidence="12">
    <location>
        <begin position="134"/>
        <end position="164"/>
    </location>
</feature>
<dbReference type="Pfam" id="PF15636">
    <property type="entry name" value="Tox-GHH"/>
    <property type="match status" value="1"/>
</dbReference>
<dbReference type="PANTHER" id="PTHR11219">
    <property type="entry name" value="TENEURIN AND N-ACETYLGLUCOSAMINE-1-PHOSPHODIESTER ALPHA-N-ACETYLGLUCOSAMINIDASE"/>
    <property type="match status" value="1"/>
</dbReference>
<evidence type="ECO:0000259" key="13">
    <source>
        <dbReference type="PROSITE" id="PS50026"/>
    </source>
</evidence>
<reference evidence="14 15" key="1">
    <citation type="submission" date="2024-08" db="EMBL/GenBank/DDBJ databases">
        <authorList>
            <person name="Cucini C."/>
            <person name="Frati F."/>
        </authorList>
    </citation>
    <scope>NUCLEOTIDE SEQUENCE [LARGE SCALE GENOMIC DNA]</scope>
</reference>
<evidence type="ECO:0000256" key="2">
    <source>
        <dbReference type="ARBA" id="ARBA00004236"/>
    </source>
</evidence>
<comment type="similarity">
    <text evidence="3">Belongs to the tenascin family. Teneurin subfamily.</text>
</comment>
<comment type="caution">
    <text evidence="14">The sequence shown here is derived from an EMBL/GenBank/DDBJ whole genome shotgun (WGS) entry which is preliminary data.</text>
</comment>
<dbReference type="InterPro" id="IPR057627">
    <property type="entry name" value="FN-plug_TEN1-4"/>
</dbReference>
<feature type="compositionally biased region" description="Basic residues" evidence="12">
    <location>
        <begin position="2751"/>
        <end position="2764"/>
    </location>
</feature>
<evidence type="ECO:0000256" key="3">
    <source>
        <dbReference type="ARBA" id="ARBA00009385"/>
    </source>
</evidence>
<dbReference type="Gene3D" id="2.180.10.10">
    <property type="entry name" value="RHS repeat-associated core"/>
    <property type="match status" value="1"/>
</dbReference>
<keyword evidence="4" id="KW-1003">Cell membrane</keyword>
<dbReference type="PROSITE" id="PS01186">
    <property type="entry name" value="EGF_2"/>
    <property type="match status" value="3"/>
</dbReference>
<comment type="subcellular location">
    <subcellularLocation>
        <location evidence="2">Cell membrane</location>
    </subcellularLocation>
    <subcellularLocation>
        <location evidence="1">Membrane</location>
        <topology evidence="1">Single-pass membrane protein</topology>
    </subcellularLocation>
</comment>
<evidence type="ECO:0000256" key="4">
    <source>
        <dbReference type="ARBA" id="ARBA00022475"/>
    </source>
</evidence>
<dbReference type="SMART" id="SM00181">
    <property type="entry name" value="EGF"/>
    <property type="match status" value="8"/>
</dbReference>
<dbReference type="InterPro" id="IPR011042">
    <property type="entry name" value="6-blade_b-propeller_TolB-like"/>
</dbReference>
<feature type="compositionally biased region" description="Low complexity" evidence="12">
    <location>
        <begin position="59"/>
        <end position="70"/>
    </location>
</feature>
<dbReference type="PROSITE" id="PS50026">
    <property type="entry name" value="EGF_3"/>
    <property type="match status" value="3"/>
</dbReference>
<evidence type="ECO:0000313" key="14">
    <source>
        <dbReference type="EMBL" id="CAL8120520.1"/>
    </source>
</evidence>
<evidence type="ECO:0000256" key="10">
    <source>
        <dbReference type="ARBA" id="ARBA00023157"/>
    </source>
</evidence>
<proteinExistence type="inferred from homology"/>
<dbReference type="SUPFAM" id="SSF57196">
    <property type="entry name" value="EGF/Laminin"/>
    <property type="match status" value="1"/>
</dbReference>
<dbReference type="Proteomes" id="UP001642540">
    <property type="component" value="Unassembled WGS sequence"/>
</dbReference>
<feature type="region of interest" description="Disordered" evidence="12">
    <location>
        <begin position="261"/>
        <end position="289"/>
    </location>
</feature>
<dbReference type="PANTHER" id="PTHR11219:SF72">
    <property type="entry name" value="TENEURIN-M"/>
    <property type="match status" value="1"/>
</dbReference>
<dbReference type="Pfam" id="PF24329">
    <property type="entry name" value="FN-plug_TEN1-4"/>
    <property type="match status" value="1"/>
</dbReference>